<keyword evidence="2 5" id="KW-0413">Isomerase</keyword>
<dbReference type="GO" id="GO:0019316">
    <property type="term" value="P:D-allose catabolic process"/>
    <property type="evidence" value="ECO:0007669"/>
    <property type="project" value="TreeGrafter"/>
</dbReference>
<comment type="similarity">
    <text evidence="1">Belongs to the LacAB/RpiB family.</text>
</comment>
<evidence type="ECO:0000313" key="5">
    <source>
        <dbReference type="EMBL" id="SFE97204.1"/>
    </source>
</evidence>
<gene>
    <name evidence="5" type="ORF">SAMN05444380_1254</name>
</gene>
<evidence type="ECO:0000256" key="2">
    <source>
        <dbReference type="ARBA" id="ARBA00023235"/>
    </source>
</evidence>
<dbReference type="NCBIfam" id="TIGR01120">
    <property type="entry name" value="rpiB"/>
    <property type="match status" value="1"/>
</dbReference>
<feature type="binding site" evidence="4">
    <location>
        <position position="102"/>
    </location>
    <ligand>
        <name>D-ribulose 5-phosphate</name>
        <dbReference type="ChEBI" id="CHEBI:58121"/>
    </ligand>
</feature>
<feature type="binding site" evidence="4">
    <location>
        <begin position="69"/>
        <end position="73"/>
    </location>
    <ligand>
        <name>D-ribulose 5-phosphate</name>
        <dbReference type="ChEBI" id="CHEBI:58121"/>
    </ligand>
</feature>
<protein>
    <submittedName>
        <fullName evidence="5">Ribose 5-phosphate isomerase B</fullName>
    </submittedName>
</protein>
<dbReference type="Proteomes" id="UP000181976">
    <property type="component" value="Unassembled WGS sequence"/>
</dbReference>
<dbReference type="Gene3D" id="3.40.1400.10">
    <property type="entry name" value="Sugar-phosphate isomerase, RpiB/LacA/LacB"/>
    <property type="match status" value="1"/>
</dbReference>
<dbReference type="GO" id="GO:0009052">
    <property type="term" value="P:pentose-phosphate shunt, non-oxidative branch"/>
    <property type="evidence" value="ECO:0007669"/>
    <property type="project" value="TreeGrafter"/>
</dbReference>
<dbReference type="eggNOG" id="COG0698">
    <property type="taxonomic scope" value="Bacteria"/>
</dbReference>
<accession>A0A1I2EVS6</accession>
<feature type="binding site" evidence="4">
    <location>
        <position position="139"/>
    </location>
    <ligand>
        <name>D-ribulose 5-phosphate</name>
        <dbReference type="ChEBI" id="CHEBI:58121"/>
    </ligand>
</feature>
<proteinExistence type="inferred from homology"/>
<name>A0A1I2EVS6_9BACT</name>
<dbReference type="InterPro" id="IPR004785">
    <property type="entry name" value="RpiB"/>
</dbReference>
<feature type="binding site" evidence="4">
    <location>
        <position position="135"/>
    </location>
    <ligand>
        <name>D-ribulose 5-phosphate</name>
        <dbReference type="ChEBI" id="CHEBI:58121"/>
    </ligand>
</feature>
<sequence length="145" mass="16118">MNTKVIGIASDHAGYEMKSMVKEYLKEKGFEVKDYGTHSSESTDYADYAHPLGDAISRGEITRAIAFCGSGNGINITLNRHAGVRSAYSWNPEIARLGRAHNDANVCAMPARFLSPEQVKEIVDVFLTTKFEGGRHQRRIEKIDL</sequence>
<dbReference type="AlphaFoldDB" id="A0A1I2EVS6"/>
<dbReference type="Pfam" id="PF02502">
    <property type="entry name" value="LacAB_rpiB"/>
    <property type="match status" value="1"/>
</dbReference>
<dbReference type="EMBL" id="FONA01000025">
    <property type="protein sequence ID" value="SFE97204.1"/>
    <property type="molecule type" value="Genomic_DNA"/>
</dbReference>
<evidence type="ECO:0000256" key="3">
    <source>
        <dbReference type="PIRSR" id="PIRSR005384-1"/>
    </source>
</evidence>
<organism evidence="5 6">
    <name type="scientific">Thermophagus xiamenensis</name>
    <dbReference type="NCBI Taxonomy" id="385682"/>
    <lineage>
        <taxon>Bacteria</taxon>
        <taxon>Pseudomonadati</taxon>
        <taxon>Bacteroidota</taxon>
        <taxon>Bacteroidia</taxon>
        <taxon>Marinilabiliales</taxon>
        <taxon>Marinilabiliaceae</taxon>
        <taxon>Thermophagus</taxon>
    </lineage>
</organism>
<dbReference type="InParanoid" id="A0A1I2EVS6"/>
<dbReference type="NCBIfam" id="TIGR00689">
    <property type="entry name" value="rpiB_lacA_lacB"/>
    <property type="match status" value="1"/>
</dbReference>
<evidence type="ECO:0000256" key="4">
    <source>
        <dbReference type="PIRSR" id="PIRSR005384-2"/>
    </source>
</evidence>
<dbReference type="PANTHER" id="PTHR30345:SF0">
    <property type="entry name" value="DNA DAMAGE-REPAIR_TOLERATION PROTEIN DRT102"/>
    <property type="match status" value="1"/>
</dbReference>
<dbReference type="FunCoup" id="A0A1I2EVS6">
    <property type="interactions" value="223"/>
</dbReference>
<dbReference type="InterPro" id="IPR036569">
    <property type="entry name" value="RpiB_LacA_LacB_sf"/>
</dbReference>
<feature type="active site" description="Proton donor" evidence="3">
    <location>
        <position position="101"/>
    </location>
</feature>
<dbReference type="NCBIfam" id="NF004051">
    <property type="entry name" value="PRK05571.1"/>
    <property type="match status" value="1"/>
</dbReference>
<feature type="binding site" evidence="4">
    <location>
        <begin position="11"/>
        <end position="12"/>
    </location>
    <ligand>
        <name>D-ribulose 5-phosphate</name>
        <dbReference type="ChEBI" id="CHEBI:58121"/>
    </ligand>
</feature>
<feature type="binding site" evidence="4">
    <location>
        <position position="112"/>
    </location>
    <ligand>
        <name>D-ribulose 5-phosphate</name>
        <dbReference type="ChEBI" id="CHEBI:58121"/>
    </ligand>
</feature>
<reference evidence="5 6" key="1">
    <citation type="submission" date="2016-10" db="EMBL/GenBank/DDBJ databases">
        <authorList>
            <person name="de Groot N.N."/>
        </authorList>
    </citation>
    <scope>NUCLEOTIDE SEQUENCE [LARGE SCALE GENOMIC DNA]</scope>
    <source>
        <strain evidence="5 6">DSM 19012</strain>
    </source>
</reference>
<keyword evidence="6" id="KW-1185">Reference proteome</keyword>
<dbReference type="RefSeq" id="WP_010528409.1">
    <property type="nucleotide sequence ID" value="NZ_AFSL01000084.1"/>
</dbReference>
<dbReference type="SUPFAM" id="SSF89623">
    <property type="entry name" value="Ribose/Galactose isomerase RpiB/AlsB"/>
    <property type="match status" value="1"/>
</dbReference>
<dbReference type="OrthoDB" id="1778624at2"/>
<evidence type="ECO:0000313" key="6">
    <source>
        <dbReference type="Proteomes" id="UP000181976"/>
    </source>
</evidence>
<dbReference type="GO" id="GO:0004751">
    <property type="term" value="F:ribose-5-phosphate isomerase activity"/>
    <property type="evidence" value="ECO:0007669"/>
    <property type="project" value="TreeGrafter"/>
</dbReference>
<evidence type="ECO:0000256" key="1">
    <source>
        <dbReference type="ARBA" id="ARBA00008754"/>
    </source>
</evidence>
<dbReference type="PANTHER" id="PTHR30345">
    <property type="entry name" value="RIBOSE-5-PHOSPHATE ISOMERASE B"/>
    <property type="match status" value="1"/>
</dbReference>
<dbReference type="InterPro" id="IPR003500">
    <property type="entry name" value="RpiB_LacA_LacB"/>
</dbReference>
<dbReference type="PIRSF" id="PIRSF005384">
    <property type="entry name" value="RpiB_LacA_B"/>
    <property type="match status" value="1"/>
</dbReference>
<dbReference type="STRING" id="385682.SAMN05444380_1254"/>
<feature type="active site" description="Proton acceptor" evidence="3">
    <location>
        <position position="68"/>
    </location>
</feature>